<dbReference type="GO" id="GO:0032993">
    <property type="term" value="C:protein-DNA complex"/>
    <property type="evidence" value="ECO:0007669"/>
    <property type="project" value="TreeGrafter"/>
</dbReference>
<dbReference type="SUPFAM" id="SSF46785">
    <property type="entry name" value="Winged helix' DNA-binding domain"/>
    <property type="match status" value="1"/>
</dbReference>
<dbReference type="AlphaFoldDB" id="A0A1H3W0V3"/>
<dbReference type="InterPro" id="IPR005119">
    <property type="entry name" value="LysR_subst-bd"/>
</dbReference>
<organism evidence="8 9">
    <name type="scientific">Rubrimonas cliftonensis</name>
    <dbReference type="NCBI Taxonomy" id="89524"/>
    <lineage>
        <taxon>Bacteria</taxon>
        <taxon>Pseudomonadati</taxon>
        <taxon>Pseudomonadota</taxon>
        <taxon>Alphaproteobacteria</taxon>
        <taxon>Rhodobacterales</taxon>
        <taxon>Paracoccaceae</taxon>
        <taxon>Rubrimonas</taxon>
    </lineage>
</organism>
<dbReference type="PANTHER" id="PTHR30346:SF26">
    <property type="entry name" value="HYDROGEN PEROXIDE-INDUCIBLE GENES ACTIVATOR"/>
    <property type="match status" value="1"/>
</dbReference>
<dbReference type="PRINTS" id="PR00039">
    <property type="entry name" value="HTHLYSR"/>
</dbReference>
<proteinExistence type="inferred from homology"/>
<dbReference type="STRING" id="89524.SAMN05444370_101450"/>
<dbReference type="Pfam" id="PF00126">
    <property type="entry name" value="HTH_1"/>
    <property type="match status" value="1"/>
</dbReference>
<dbReference type="PROSITE" id="PS50931">
    <property type="entry name" value="HTH_LYSR"/>
    <property type="match status" value="1"/>
</dbReference>
<keyword evidence="5" id="KW-0804">Transcription</keyword>
<dbReference type="EMBL" id="FNQM01000001">
    <property type="protein sequence ID" value="SDZ80697.1"/>
    <property type="molecule type" value="Genomic_DNA"/>
</dbReference>
<dbReference type="FunFam" id="1.10.10.10:FF:000001">
    <property type="entry name" value="LysR family transcriptional regulator"/>
    <property type="match status" value="1"/>
</dbReference>
<dbReference type="Gene3D" id="3.40.190.10">
    <property type="entry name" value="Periplasmic binding protein-like II"/>
    <property type="match status" value="2"/>
</dbReference>
<evidence type="ECO:0000313" key="9">
    <source>
        <dbReference type="Proteomes" id="UP000198703"/>
    </source>
</evidence>
<dbReference type="Pfam" id="PF03466">
    <property type="entry name" value="LysR_substrate"/>
    <property type="match status" value="1"/>
</dbReference>
<feature type="domain" description="HTH lysR-type" evidence="7">
    <location>
        <begin position="13"/>
        <end position="70"/>
    </location>
</feature>
<dbReference type="SUPFAM" id="SSF53850">
    <property type="entry name" value="Periplasmic binding protein-like II"/>
    <property type="match status" value="1"/>
</dbReference>
<evidence type="ECO:0000313" key="8">
    <source>
        <dbReference type="EMBL" id="SDZ80697.1"/>
    </source>
</evidence>
<keyword evidence="4" id="KW-0010">Activator</keyword>
<dbReference type="InterPro" id="IPR036388">
    <property type="entry name" value="WH-like_DNA-bd_sf"/>
</dbReference>
<comment type="similarity">
    <text evidence="1">Belongs to the LysR transcriptional regulatory family.</text>
</comment>
<evidence type="ECO:0000259" key="7">
    <source>
        <dbReference type="PROSITE" id="PS50931"/>
    </source>
</evidence>
<evidence type="ECO:0000256" key="4">
    <source>
        <dbReference type="ARBA" id="ARBA00023159"/>
    </source>
</evidence>
<keyword evidence="3" id="KW-0238">DNA-binding</keyword>
<dbReference type="GO" id="GO:0003677">
    <property type="term" value="F:DNA binding"/>
    <property type="evidence" value="ECO:0007669"/>
    <property type="project" value="UniProtKB-KW"/>
</dbReference>
<dbReference type="Proteomes" id="UP000198703">
    <property type="component" value="Unassembled WGS sequence"/>
</dbReference>
<dbReference type="CDD" id="cd08411">
    <property type="entry name" value="PBP2_OxyR"/>
    <property type="match status" value="1"/>
</dbReference>
<evidence type="ECO:0000256" key="2">
    <source>
        <dbReference type="ARBA" id="ARBA00023015"/>
    </source>
</evidence>
<gene>
    <name evidence="8" type="ORF">SAMN05444370_101450</name>
</gene>
<dbReference type="InterPro" id="IPR000847">
    <property type="entry name" value="LysR_HTH_N"/>
</dbReference>
<dbReference type="PANTHER" id="PTHR30346">
    <property type="entry name" value="TRANSCRIPTIONAL DUAL REGULATOR HCAR-RELATED"/>
    <property type="match status" value="1"/>
</dbReference>
<name>A0A1H3W0V3_9RHOB</name>
<accession>A0A1H3W0V3</accession>
<evidence type="ECO:0000256" key="1">
    <source>
        <dbReference type="ARBA" id="ARBA00009437"/>
    </source>
</evidence>
<evidence type="ECO:0000256" key="3">
    <source>
        <dbReference type="ARBA" id="ARBA00023125"/>
    </source>
</evidence>
<dbReference type="Gene3D" id="1.10.10.10">
    <property type="entry name" value="Winged helix-like DNA-binding domain superfamily/Winged helix DNA-binding domain"/>
    <property type="match status" value="1"/>
</dbReference>
<dbReference type="GO" id="GO:0003700">
    <property type="term" value="F:DNA-binding transcription factor activity"/>
    <property type="evidence" value="ECO:0007669"/>
    <property type="project" value="InterPro"/>
</dbReference>
<sequence length="308" mass="32143">MRLRPCGAMVAAMTLTQLSYLVALADHGHFRRAAEACGVSQPTLSAQIARLEGYLGATLVERGAAGARLTVLGEQVVARARAMLTLADEVRGVARSGAEPLVGPLRLGVIPTLCPYFLPWAAPSLRARFARLDLICREMQTAEALLALRRRELDAAVVAEAASGPGLEMAALFDEPFLAALPPDHPLARGETVSAAALGAERLLVLEEGHCLRDQALSLCGAAAPDGAGYRATSLETLLGLVAVGEGVTLAPALAAAGRTTPALRPIAPAMARRLSLIFPAGAARRADMRLFAEALRQAAPKSLLQIA</sequence>
<reference evidence="8 9" key="1">
    <citation type="submission" date="2016-10" db="EMBL/GenBank/DDBJ databases">
        <authorList>
            <person name="de Groot N.N."/>
        </authorList>
    </citation>
    <scope>NUCLEOTIDE SEQUENCE [LARGE SCALE GENOMIC DNA]</scope>
    <source>
        <strain evidence="8 9">DSM 15345</strain>
    </source>
</reference>
<evidence type="ECO:0000256" key="5">
    <source>
        <dbReference type="ARBA" id="ARBA00023163"/>
    </source>
</evidence>
<feature type="signal peptide" evidence="6">
    <location>
        <begin position="1"/>
        <end position="25"/>
    </location>
</feature>
<keyword evidence="2" id="KW-0805">Transcription regulation</keyword>
<keyword evidence="6" id="KW-0732">Signal</keyword>
<keyword evidence="9" id="KW-1185">Reference proteome</keyword>
<evidence type="ECO:0000256" key="6">
    <source>
        <dbReference type="SAM" id="SignalP"/>
    </source>
</evidence>
<feature type="chain" id="PRO_5011748118" evidence="6">
    <location>
        <begin position="26"/>
        <end position="308"/>
    </location>
</feature>
<protein>
    <submittedName>
        <fullName evidence="8">Transcriptional regulator, LysR family</fullName>
    </submittedName>
</protein>
<dbReference type="InterPro" id="IPR036390">
    <property type="entry name" value="WH_DNA-bd_sf"/>
</dbReference>